<feature type="compositionally biased region" description="Gly residues" evidence="5">
    <location>
        <begin position="31"/>
        <end position="45"/>
    </location>
</feature>
<dbReference type="InterPro" id="IPR050330">
    <property type="entry name" value="Bact_OuterMem_StrucFunc"/>
</dbReference>
<evidence type="ECO:0000256" key="2">
    <source>
        <dbReference type="ARBA" id="ARBA00023136"/>
    </source>
</evidence>
<evidence type="ECO:0000256" key="3">
    <source>
        <dbReference type="ARBA" id="ARBA00023237"/>
    </source>
</evidence>
<dbReference type="SUPFAM" id="SSF103088">
    <property type="entry name" value="OmpA-like"/>
    <property type="match status" value="1"/>
</dbReference>
<evidence type="ECO:0000259" key="7">
    <source>
        <dbReference type="PROSITE" id="PS51123"/>
    </source>
</evidence>
<dbReference type="PANTHER" id="PTHR30329:SF21">
    <property type="entry name" value="LIPOPROTEIN YIAD-RELATED"/>
    <property type="match status" value="1"/>
</dbReference>
<gene>
    <name evidence="8" type="ORF">CKO43_19460</name>
</gene>
<name>A0ABS1DZP4_RUBGE</name>
<dbReference type="InterPro" id="IPR036737">
    <property type="entry name" value="OmpA-like_sf"/>
</dbReference>
<evidence type="ECO:0000313" key="8">
    <source>
        <dbReference type="EMBL" id="MBK1714943.1"/>
    </source>
</evidence>
<keyword evidence="3" id="KW-0998">Cell outer membrane</keyword>
<comment type="caution">
    <text evidence="8">The sequence shown here is derived from an EMBL/GenBank/DDBJ whole genome shotgun (WGS) entry which is preliminary data.</text>
</comment>
<proteinExistence type="predicted"/>
<sequence>MAAATAGTVAVAAASTTATAAANGTRAGPGSRAGAGSGSGPGPSSGSGSSAPADARIVVVQGLVADDATRQAVLARTREVFGGDRVDDRLGVGAQAVPAGWVLQLQRWLTPALLGVHAGRLELRGRELRLEGEVANEAERRRVAAALVEAPQGWAVHAELRLAEPLQPALDAMLAAQRVEFEPASAELTPAGRRVLDGLLPLLRRTAPRRLEIVGHSDAAGAREANLVLSQARAESVRTHLLAQEGLAGRRIGARGVGPDEPVADDSTPEGRARNRRIRVRLLD</sequence>
<dbReference type="Pfam" id="PF00691">
    <property type="entry name" value="OmpA"/>
    <property type="match status" value="1"/>
</dbReference>
<keyword evidence="2 4" id="KW-0472">Membrane</keyword>
<dbReference type="Gene3D" id="3.30.1330.60">
    <property type="entry name" value="OmpA-like domain"/>
    <property type="match status" value="1"/>
</dbReference>
<comment type="subcellular location">
    <subcellularLocation>
        <location evidence="1">Cell outer membrane</location>
    </subcellularLocation>
</comment>
<feature type="region of interest" description="Disordered" evidence="5">
    <location>
        <begin position="12"/>
        <end position="52"/>
    </location>
</feature>
<feature type="compositionally biased region" description="Low complexity" evidence="5">
    <location>
        <begin position="12"/>
        <end position="30"/>
    </location>
</feature>
<dbReference type="Proteomes" id="UP001041814">
    <property type="component" value="Unassembled WGS sequence"/>
</dbReference>
<reference evidence="8" key="1">
    <citation type="submission" date="2017-08" db="EMBL/GenBank/DDBJ databases">
        <authorList>
            <person name="Imhoff J.F."/>
            <person name="Rahn T."/>
            <person name="Kuenzel S."/>
            <person name="Neulinger S.C."/>
        </authorList>
    </citation>
    <scope>NUCLEOTIDE SEQUENCE</scope>
    <source>
        <strain evidence="8">IM 151</strain>
    </source>
</reference>
<feature type="chain" id="PRO_5047486065" description="OmpA-like domain-containing protein" evidence="6">
    <location>
        <begin position="21"/>
        <end position="284"/>
    </location>
</feature>
<dbReference type="InterPro" id="IPR006664">
    <property type="entry name" value="OMP_bac"/>
</dbReference>
<dbReference type="Gene3D" id="3.40.1520.20">
    <property type="match status" value="1"/>
</dbReference>
<organism evidence="8 9">
    <name type="scientific">Rubrivivax gelatinosus</name>
    <name type="common">Rhodocyclus gelatinosus</name>
    <name type="synonym">Rhodopseudomonas gelatinosa</name>
    <dbReference type="NCBI Taxonomy" id="28068"/>
    <lineage>
        <taxon>Bacteria</taxon>
        <taxon>Pseudomonadati</taxon>
        <taxon>Pseudomonadota</taxon>
        <taxon>Betaproteobacteria</taxon>
        <taxon>Burkholderiales</taxon>
        <taxon>Sphaerotilaceae</taxon>
        <taxon>Rubrivivax</taxon>
    </lineage>
</organism>
<feature type="signal peptide" evidence="6">
    <location>
        <begin position="1"/>
        <end position="20"/>
    </location>
</feature>
<keyword evidence="9" id="KW-1185">Reference proteome</keyword>
<dbReference type="InterPro" id="IPR006665">
    <property type="entry name" value="OmpA-like"/>
</dbReference>
<dbReference type="CDD" id="cd07185">
    <property type="entry name" value="OmpA_C-like"/>
    <property type="match status" value="1"/>
</dbReference>
<dbReference type="PANTHER" id="PTHR30329">
    <property type="entry name" value="STATOR ELEMENT OF FLAGELLAR MOTOR COMPLEX"/>
    <property type="match status" value="1"/>
</dbReference>
<evidence type="ECO:0000256" key="5">
    <source>
        <dbReference type="SAM" id="MobiDB-lite"/>
    </source>
</evidence>
<evidence type="ECO:0000256" key="6">
    <source>
        <dbReference type="SAM" id="SignalP"/>
    </source>
</evidence>
<feature type="domain" description="OmpA-like" evidence="7">
    <location>
        <begin position="168"/>
        <end position="284"/>
    </location>
</feature>
<dbReference type="EMBL" id="NRRU01000088">
    <property type="protein sequence ID" value="MBK1714943.1"/>
    <property type="molecule type" value="Genomic_DNA"/>
</dbReference>
<feature type="region of interest" description="Disordered" evidence="5">
    <location>
        <begin position="252"/>
        <end position="272"/>
    </location>
</feature>
<protein>
    <recommendedName>
        <fullName evidence="7">OmpA-like domain-containing protein</fullName>
    </recommendedName>
</protein>
<dbReference type="PRINTS" id="PR01021">
    <property type="entry name" value="OMPADOMAIN"/>
</dbReference>
<evidence type="ECO:0000313" key="9">
    <source>
        <dbReference type="Proteomes" id="UP001041814"/>
    </source>
</evidence>
<reference evidence="8" key="2">
    <citation type="journal article" date="2020" name="Microorganisms">
        <title>Osmotic Adaptation and Compatible Solute Biosynthesis of Phototrophic Bacteria as Revealed from Genome Analyses.</title>
        <authorList>
            <person name="Imhoff J.F."/>
            <person name="Rahn T."/>
            <person name="Kunzel S."/>
            <person name="Keller A."/>
            <person name="Neulinger S.C."/>
        </authorList>
    </citation>
    <scope>NUCLEOTIDE SEQUENCE</scope>
    <source>
        <strain evidence="8">IM 151</strain>
    </source>
</reference>
<dbReference type="PROSITE" id="PS51123">
    <property type="entry name" value="OMPA_2"/>
    <property type="match status" value="1"/>
</dbReference>
<evidence type="ECO:0000256" key="4">
    <source>
        <dbReference type="PROSITE-ProRule" id="PRU00473"/>
    </source>
</evidence>
<accession>A0ABS1DZP4</accession>
<evidence type="ECO:0000256" key="1">
    <source>
        <dbReference type="ARBA" id="ARBA00004442"/>
    </source>
</evidence>
<keyword evidence="6" id="KW-0732">Signal</keyword>